<keyword evidence="2" id="KW-1133">Transmembrane helix</keyword>
<dbReference type="RefSeq" id="WP_090867756.1">
    <property type="nucleotide sequence ID" value="NZ_FOHE01000004.1"/>
</dbReference>
<evidence type="ECO:0000313" key="4">
    <source>
        <dbReference type="Proteomes" id="UP000198618"/>
    </source>
</evidence>
<feature type="transmembrane region" description="Helical" evidence="2">
    <location>
        <begin position="127"/>
        <end position="148"/>
    </location>
</feature>
<feature type="transmembrane region" description="Helical" evidence="2">
    <location>
        <begin position="189"/>
        <end position="209"/>
    </location>
</feature>
<dbReference type="AlphaFoldDB" id="A0A1I0ASM4"/>
<feature type="transmembrane region" description="Helical" evidence="2">
    <location>
        <begin position="160"/>
        <end position="183"/>
    </location>
</feature>
<keyword evidence="2" id="KW-0472">Membrane</keyword>
<feature type="compositionally biased region" description="Low complexity" evidence="1">
    <location>
        <begin position="39"/>
        <end position="51"/>
    </location>
</feature>
<evidence type="ECO:0008006" key="5">
    <source>
        <dbReference type="Google" id="ProtNLM"/>
    </source>
</evidence>
<gene>
    <name evidence="3" type="ORF">SAMN05216389_10422</name>
</gene>
<protein>
    <recommendedName>
        <fullName evidence="5">Zinc-ribbon domain-containing protein</fullName>
    </recommendedName>
</protein>
<keyword evidence="4" id="KW-1185">Reference proteome</keyword>
<dbReference type="STRING" id="930131.SAMN05216389_10422"/>
<organism evidence="3 4">
    <name type="scientific">Oceanobacillus limi</name>
    <dbReference type="NCBI Taxonomy" id="930131"/>
    <lineage>
        <taxon>Bacteria</taxon>
        <taxon>Bacillati</taxon>
        <taxon>Bacillota</taxon>
        <taxon>Bacilli</taxon>
        <taxon>Bacillales</taxon>
        <taxon>Bacillaceae</taxon>
        <taxon>Oceanobacillus</taxon>
    </lineage>
</organism>
<dbReference type="Proteomes" id="UP000198618">
    <property type="component" value="Unassembled WGS sequence"/>
</dbReference>
<evidence type="ECO:0000313" key="3">
    <source>
        <dbReference type="EMBL" id="SES97392.1"/>
    </source>
</evidence>
<accession>A0A1I0ASM4</accession>
<feature type="transmembrane region" description="Helical" evidence="2">
    <location>
        <begin position="88"/>
        <end position="107"/>
    </location>
</feature>
<evidence type="ECO:0000256" key="1">
    <source>
        <dbReference type="SAM" id="MobiDB-lite"/>
    </source>
</evidence>
<name>A0A1I0ASM4_9BACI</name>
<sequence>MHCTNCGQETEIGAFCTNCGTELNTEQAATLNNNPDAANQSEEQTENSSNETVKKLRIIGDNFSHFFMTLIKKPDAAIRANYNDFTSASITMTIFSLFIALSTYLAIHSTAGPRGMFVDVSFIDHFLVPFLSFVIIFGAIGMLTFAALRMIKSELSFKDALAKYGAYLVPFFLLYVFGFLLTLINLKGLAVLIFFISIFGSLILAPTFIILSQNDRSMDRIYILIGFYIISLLLFWVVVQSISTVMIQTHLENIIGNFGY</sequence>
<evidence type="ECO:0000256" key="2">
    <source>
        <dbReference type="SAM" id="Phobius"/>
    </source>
</evidence>
<proteinExistence type="predicted"/>
<dbReference type="EMBL" id="FOHE01000004">
    <property type="protein sequence ID" value="SES97392.1"/>
    <property type="molecule type" value="Genomic_DNA"/>
</dbReference>
<reference evidence="3 4" key="1">
    <citation type="submission" date="2016-10" db="EMBL/GenBank/DDBJ databases">
        <authorList>
            <person name="de Groot N.N."/>
        </authorList>
    </citation>
    <scope>NUCLEOTIDE SEQUENCE [LARGE SCALE GENOMIC DNA]</scope>
    <source>
        <strain evidence="3 4">IBRC-M 10780</strain>
    </source>
</reference>
<feature type="region of interest" description="Disordered" evidence="1">
    <location>
        <begin position="32"/>
        <end position="51"/>
    </location>
</feature>
<dbReference type="OrthoDB" id="2448863at2"/>
<keyword evidence="2" id="KW-0812">Transmembrane</keyword>
<feature type="transmembrane region" description="Helical" evidence="2">
    <location>
        <begin position="221"/>
        <end position="239"/>
    </location>
</feature>